<comment type="function">
    <text evidence="8 10">Forms part of the ribosomal stalk which helps the ribosome interact with GTP-bound translation factors.</text>
</comment>
<keyword evidence="4 8" id="KW-0694">RNA-binding</keyword>
<sequence length="142" mass="14803">MAKKVEAYIKLQVAAGMANPSPPVGPALGQHGVNIMEFCKAFNAKTESVEKGLPIPVVISVYNDRSFTFETKTPPAAVLLKKAAGVKSGSGRPNTEKVGTVTDAQLQEIAETKAADMTGADIEAMKRSIAGTARSMGLVVEG</sequence>
<dbReference type="AlphaFoldDB" id="A0A0B8P3X1"/>
<comment type="similarity">
    <text evidence="1 8 9">Belongs to the universal ribosomal protein uL11 family.</text>
</comment>
<dbReference type="PROSITE" id="PS00359">
    <property type="entry name" value="RIBOSOMAL_L11"/>
    <property type="match status" value="1"/>
</dbReference>
<dbReference type="HAMAP" id="MF_00736">
    <property type="entry name" value="Ribosomal_uL11"/>
    <property type="match status" value="1"/>
</dbReference>
<protein>
    <recommendedName>
        <fullName evidence="8">Large ribosomal subunit protein uL11</fullName>
    </recommendedName>
</protein>
<evidence type="ECO:0000256" key="7">
    <source>
        <dbReference type="ARBA" id="ARBA00062905"/>
    </source>
</evidence>
<dbReference type="SUPFAM" id="SSF46906">
    <property type="entry name" value="Ribosomal protein L11, C-terminal domain"/>
    <property type="match status" value="1"/>
</dbReference>
<dbReference type="FunFam" id="1.10.10.250:FF:000001">
    <property type="entry name" value="50S ribosomal protein L11"/>
    <property type="match status" value="1"/>
</dbReference>
<evidence type="ECO:0000256" key="8">
    <source>
        <dbReference type="HAMAP-Rule" id="MF_00736"/>
    </source>
</evidence>
<evidence type="ECO:0000313" key="15">
    <source>
        <dbReference type="EMBL" id="GAM78375.1"/>
    </source>
</evidence>
<accession>A0A0B8P3X1</accession>
<dbReference type="InterPro" id="IPR036796">
    <property type="entry name" value="Ribosomal_uL11_N_sf"/>
</dbReference>
<dbReference type="GO" id="GO:0070180">
    <property type="term" value="F:large ribosomal subunit rRNA binding"/>
    <property type="evidence" value="ECO:0007669"/>
    <property type="project" value="UniProtKB-UniRule"/>
</dbReference>
<dbReference type="InterPro" id="IPR020783">
    <property type="entry name" value="Ribosomal_uL11_C"/>
</dbReference>
<accession>A0A0B8QFF7</accession>
<dbReference type="STRING" id="1481914.JCM19241_6206"/>
<dbReference type="FunFam" id="3.30.1550.10:FF:000001">
    <property type="entry name" value="50S ribosomal protein L11"/>
    <property type="match status" value="1"/>
</dbReference>
<dbReference type="InterPro" id="IPR000911">
    <property type="entry name" value="Ribosomal_uL11"/>
</dbReference>
<dbReference type="EMBL" id="BBSA01000017">
    <property type="protein sequence ID" value="GAM65242.1"/>
    <property type="molecule type" value="Genomic_DNA"/>
</dbReference>
<dbReference type="NCBIfam" id="TIGR01632">
    <property type="entry name" value="L11_bact"/>
    <property type="match status" value="1"/>
</dbReference>
<dbReference type="InterPro" id="IPR020785">
    <property type="entry name" value="Ribosomal_uL11_CS"/>
</dbReference>
<keyword evidence="5 8" id="KW-0689">Ribosomal protein</keyword>
<evidence type="ECO:0000256" key="9">
    <source>
        <dbReference type="RuleBase" id="RU003978"/>
    </source>
</evidence>
<dbReference type="GO" id="GO:0006412">
    <property type="term" value="P:translation"/>
    <property type="evidence" value="ECO:0007669"/>
    <property type="project" value="UniProtKB-UniRule"/>
</dbReference>
<dbReference type="InterPro" id="IPR036769">
    <property type="entry name" value="Ribosomal_uL11_C_sf"/>
</dbReference>
<evidence type="ECO:0000259" key="11">
    <source>
        <dbReference type="Pfam" id="PF00298"/>
    </source>
</evidence>
<dbReference type="GO" id="GO:0003735">
    <property type="term" value="F:structural constituent of ribosome"/>
    <property type="evidence" value="ECO:0007669"/>
    <property type="project" value="InterPro"/>
</dbReference>
<dbReference type="CDD" id="cd00349">
    <property type="entry name" value="Ribosomal_L11"/>
    <property type="match status" value="1"/>
</dbReference>
<feature type="domain" description="Large ribosomal subunit protein uL11 N-terminal" evidence="12">
    <location>
        <begin position="9"/>
        <end position="67"/>
    </location>
</feature>
<dbReference type="GO" id="GO:0022625">
    <property type="term" value="C:cytosolic large ribosomal subunit"/>
    <property type="evidence" value="ECO:0007669"/>
    <property type="project" value="TreeGrafter"/>
</dbReference>
<dbReference type="PANTHER" id="PTHR11661:SF1">
    <property type="entry name" value="LARGE RIBOSOMAL SUBUNIT PROTEIN UL11M"/>
    <property type="match status" value="1"/>
</dbReference>
<evidence type="ECO:0000256" key="6">
    <source>
        <dbReference type="ARBA" id="ARBA00023274"/>
    </source>
</evidence>
<keyword evidence="2 8" id="KW-0488">Methylation</keyword>
<dbReference type="SUPFAM" id="SSF54747">
    <property type="entry name" value="Ribosomal L11/L12e N-terminal domain"/>
    <property type="match status" value="1"/>
</dbReference>
<gene>
    <name evidence="8" type="primary">rplK</name>
    <name evidence="13" type="ORF">JCM19231_49</name>
    <name evidence="14" type="ORF">JCM19232_2117</name>
    <name evidence="15" type="ORF">JCM19241_6206</name>
</gene>
<dbReference type="Proteomes" id="UP000031666">
    <property type="component" value="Unassembled WGS sequence"/>
</dbReference>
<dbReference type="InterPro" id="IPR006519">
    <property type="entry name" value="Ribosomal_uL11_bac-typ"/>
</dbReference>
<comment type="PTM">
    <text evidence="8 10">One or more lysine residues are methylated.</text>
</comment>
<evidence type="ECO:0000256" key="5">
    <source>
        <dbReference type="ARBA" id="ARBA00022980"/>
    </source>
</evidence>
<accession>A0A0B8PKK5</accession>
<comment type="subunit">
    <text evidence="8">Part of the ribosomal stalk of the 50S ribosomal subunit. Interacts with L10 and the large rRNA to form the base of the stalk. L10 forms an elongated spine to which L12 dimers bind in a sequential fashion forming a multimeric L10(L12)X complex.</text>
</comment>
<feature type="domain" description="Large ribosomal subunit protein uL11 C-terminal" evidence="11">
    <location>
        <begin position="72"/>
        <end position="140"/>
    </location>
</feature>
<reference evidence="15 16" key="3">
    <citation type="submission" date="2015-01" db="EMBL/GenBank/DDBJ databases">
        <title>Vibrio sp. C94 JCM 19241 whole genome shotgun sequence.</title>
        <authorList>
            <person name="Sawabe T."/>
            <person name="Meirelles P."/>
            <person name="Feng G."/>
            <person name="Sayaka M."/>
            <person name="Hattori M."/>
            <person name="Ohkuma M."/>
        </authorList>
    </citation>
    <scope>NUCLEOTIDE SEQUENCE [LARGE SCALE GENOMIC DNA]</scope>
    <source>
        <strain evidence="16">JCM 19241</strain>
        <strain evidence="15">JCM19241</strain>
    </source>
</reference>
<dbReference type="EMBL" id="BBRZ01000062">
    <property type="protein sequence ID" value="GAM57699.1"/>
    <property type="molecule type" value="Genomic_DNA"/>
</dbReference>
<dbReference type="InterPro" id="IPR020784">
    <property type="entry name" value="Ribosomal_uL11_N"/>
</dbReference>
<evidence type="ECO:0000313" key="13">
    <source>
        <dbReference type="EMBL" id="GAM57699.1"/>
    </source>
</evidence>
<evidence type="ECO:0000256" key="2">
    <source>
        <dbReference type="ARBA" id="ARBA00022481"/>
    </source>
</evidence>
<evidence type="ECO:0000259" key="12">
    <source>
        <dbReference type="Pfam" id="PF03946"/>
    </source>
</evidence>
<name>A0A0B8P3X1_9VIBR</name>
<organism evidence="13 18">
    <name type="scientific">Vibrio ishigakensis</name>
    <dbReference type="NCBI Taxonomy" id="1481914"/>
    <lineage>
        <taxon>Bacteria</taxon>
        <taxon>Pseudomonadati</taxon>
        <taxon>Pseudomonadota</taxon>
        <taxon>Gammaproteobacteria</taxon>
        <taxon>Vibrionales</taxon>
        <taxon>Vibrionaceae</taxon>
        <taxon>Vibrio</taxon>
    </lineage>
</organism>
<evidence type="ECO:0000313" key="17">
    <source>
        <dbReference type="Proteomes" id="UP000031670"/>
    </source>
</evidence>
<evidence type="ECO:0000313" key="14">
    <source>
        <dbReference type="EMBL" id="GAM65242.1"/>
    </source>
</evidence>
<comment type="caution">
    <text evidence="13">The sequence shown here is derived from an EMBL/GenBank/DDBJ whole genome shotgun (WGS) entry which is preliminary data.</text>
</comment>
<dbReference type="Pfam" id="PF03946">
    <property type="entry name" value="Ribosomal_L11_N"/>
    <property type="match status" value="1"/>
</dbReference>
<reference evidence="14 17" key="2">
    <citation type="submission" date="2015-01" db="EMBL/GenBank/DDBJ databases">
        <title>Vibrio sp. C5 JCM 19232 whole genome shotgun sequence.</title>
        <authorList>
            <person name="Sawabe T."/>
            <person name="Meirelles P."/>
            <person name="Feng G."/>
            <person name="Sayaka M."/>
            <person name="Hattori M."/>
            <person name="Ohkuma M."/>
        </authorList>
    </citation>
    <scope>NUCLEOTIDE SEQUENCE [LARGE SCALE GENOMIC DNA]</scope>
    <source>
        <strain evidence="14 17">JCM19232</strain>
    </source>
</reference>
<dbReference type="EMBL" id="BBSC01000013">
    <property type="protein sequence ID" value="GAM78375.1"/>
    <property type="molecule type" value="Genomic_DNA"/>
</dbReference>
<dbReference type="PANTHER" id="PTHR11661">
    <property type="entry name" value="60S RIBOSOMAL PROTEIN L12"/>
    <property type="match status" value="1"/>
</dbReference>
<keyword evidence="6 8" id="KW-0687">Ribonucleoprotein</keyword>
<dbReference type="RefSeq" id="WP_261834260.1">
    <property type="nucleotide sequence ID" value="NZ_AP024881.1"/>
</dbReference>
<comment type="subunit">
    <text evidence="7">Part of the ribosomal stalk of the 50S ribosomal subunit. Interacts with L10 and the large rRNA to form the base of the stalk. L10 forms an elongated spine to which 2 L12 dimers bind in a sequential fashion forming a pentameric L10(L12)2(L12)2 complex.</text>
</comment>
<reference evidence="16 17" key="4">
    <citation type="submission" date="2015-01" db="EMBL/GenBank/DDBJ databases">
        <authorList>
            <consortium name="NBRP consortium"/>
            <person name="Sawabe T."/>
            <person name="Meirelles P."/>
            <person name="Feng G."/>
            <person name="Sayaka M."/>
            <person name="Hattori M."/>
            <person name="Ohkuma M."/>
        </authorList>
    </citation>
    <scope>NUCLEOTIDE SEQUENCE [LARGE SCALE GENOMIC DNA]</scope>
    <source>
        <strain evidence="18">JCM 19231</strain>
        <strain evidence="16">JCM 19241</strain>
        <strain evidence="13">JCM19231</strain>
        <strain evidence="14 17">JCM19232</strain>
        <strain evidence="15">JCM19241</strain>
    </source>
</reference>
<evidence type="ECO:0000256" key="4">
    <source>
        <dbReference type="ARBA" id="ARBA00022884"/>
    </source>
</evidence>
<keyword evidence="3 8" id="KW-0699">rRNA-binding</keyword>
<evidence type="ECO:0000313" key="18">
    <source>
        <dbReference type="Proteomes" id="UP000031671"/>
    </source>
</evidence>
<evidence type="ECO:0000313" key="16">
    <source>
        <dbReference type="Proteomes" id="UP000031666"/>
    </source>
</evidence>
<keyword evidence="18" id="KW-1185">Reference proteome</keyword>
<evidence type="ECO:0000256" key="1">
    <source>
        <dbReference type="ARBA" id="ARBA00010537"/>
    </source>
</evidence>
<dbReference type="Gene3D" id="3.30.1550.10">
    <property type="entry name" value="Ribosomal protein L11/L12, N-terminal domain"/>
    <property type="match status" value="1"/>
</dbReference>
<dbReference type="Gene3D" id="1.10.10.250">
    <property type="entry name" value="Ribosomal protein L11, C-terminal domain"/>
    <property type="match status" value="1"/>
</dbReference>
<dbReference type="Proteomes" id="UP000031670">
    <property type="component" value="Unassembled WGS sequence"/>
</dbReference>
<proteinExistence type="inferred from homology"/>
<dbReference type="SMART" id="SM00649">
    <property type="entry name" value="RL11"/>
    <property type="match status" value="1"/>
</dbReference>
<reference evidence="13 18" key="1">
    <citation type="submission" date="2015-01" db="EMBL/GenBank/DDBJ databases">
        <title>Vibrio sp. C1 JCM 19231 whole genome shotgun sequence.</title>
        <authorList>
            <person name="Sawabe T."/>
            <person name="Meirelles P."/>
            <person name="Feng G."/>
            <person name="Sayaka M."/>
            <person name="Hattori M."/>
            <person name="Ohkuma M."/>
        </authorList>
    </citation>
    <scope>NUCLEOTIDE SEQUENCE [LARGE SCALE GENOMIC DNA]</scope>
    <source>
        <strain evidence="18">JCM 19231</strain>
        <strain evidence="13">JCM19231</strain>
    </source>
</reference>
<evidence type="ECO:0000256" key="3">
    <source>
        <dbReference type="ARBA" id="ARBA00022730"/>
    </source>
</evidence>
<evidence type="ECO:0000256" key="10">
    <source>
        <dbReference type="RuleBase" id="RU003979"/>
    </source>
</evidence>
<dbReference type="Pfam" id="PF00298">
    <property type="entry name" value="Ribosomal_L11"/>
    <property type="match status" value="1"/>
</dbReference>
<dbReference type="Proteomes" id="UP000031671">
    <property type="component" value="Unassembled WGS sequence"/>
</dbReference>